<dbReference type="OrthoDB" id="5659892at2"/>
<comment type="subcellular location">
    <subcellularLocation>
        <location evidence="6">Cell inner membrane</location>
        <topology evidence="6">Single-pass membrane protein</topology>
    </subcellularLocation>
</comment>
<dbReference type="InterPro" id="IPR010664">
    <property type="entry name" value="LipoPS_assembly_LptC-rel"/>
</dbReference>
<comment type="similarity">
    <text evidence="6 7">Belongs to the LptC family.</text>
</comment>
<keyword evidence="3 6" id="KW-0812">Transmembrane</keyword>
<comment type="subunit">
    <text evidence="6">Component of the lipopolysaccharide transport and assembly complex. Interacts with LptA and the LptBFG transporter complex.</text>
</comment>
<evidence type="ECO:0000256" key="4">
    <source>
        <dbReference type="ARBA" id="ARBA00022989"/>
    </source>
</evidence>
<proteinExistence type="inferred from homology"/>
<comment type="function">
    <text evidence="7">Required for the translocation of lipopolysaccharide (LPS) from the inner membrane to the outer membrane.</text>
</comment>
<dbReference type="HOGENOM" id="CLU_105814_2_1_6"/>
<keyword evidence="4 6" id="KW-1133">Transmembrane helix</keyword>
<name>K8WTU8_9GAMM</name>
<evidence type="ECO:0000256" key="2">
    <source>
        <dbReference type="ARBA" id="ARBA00022519"/>
    </source>
</evidence>
<evidence type="ECO:0000313" key="8">
    <source>
        <dbReference type="EMBL" id="EKT59630.1"/>
    </source>
</evidence>
<evidence type="ECO:0000256" key="1">
    <source>
        <dbReference type="ARBA" id="ARBA00022475"/>
    </source>
</evidence>
<dbReference type="GO" id="GO:0015221">
    <property type="term" value="F:lipopolysaccharide transmembrane transporter activity"/>
    <property type="evidence" value="ECO:0007669"/>
    <property type="project" value="InterPro"/>
</dbReference>
<sequence>MSNTKKWLIILLSLVALGLIGWNLAGNNADAPADTTVDNSQPNYQTDDSVTFVYNLTGDLAYKLVSEKIDNYTAEKVTWFTKPVLTTYNEAGVPTWTVRSQKAKLTNDRVLYLYDTVEVDSLSPDSQIQRISTQSAVINLVTQDVSSDDKVTIIGQGLNSTGLKMRGNLRSRTAELIEDVKTHYVLQNEEQKNESNK</sequence>
<dbReference type="Pfam" id="PF06835">
    <property type="entry name" value="LptC"/>
    <property type="match status" value="1"/>
</dbReference>
<dbReference type="PIRSF" id="PIRSF028513">
    <property type="entry name" value="LptC"/>
    <property type="match status" value="1"/>
</dbReference>
<dbReference type="NCBIfam" id="TIGR04409">
    <property type="entry name" value="LptC_YrbK"/>
    <property type="match status" value="1"/>
</dbReference>
<keyword evidence="5 6" id="KW-0472">Membrane</keyword>
<gene>
    <name evidence="6" type="primary">lptC</name>
    <name evidence="8" type="ORF">OOA_13182</name>
</gene>
<dbReference type="HAMAP" id="MF_01915">
    <property type="entry name" value="LPS_assembly_LptC"/>
    <property type="match status" value="1"/>
</dbReference>
<comment type="function">
    <text evidence="6">Involved in the assembly of lipopolysaccharide (LPS). Required for the translocation of LPS from the inner membrane to the outer membrane. Facilitates the transfer of LPS from the inner membrane to the periplasmic protein LptA. Could be a docking site for LptA.</text>
</comment>
<keyword evidence="9" id="KW-1185">Reference proteome</keyword>
<dbReference type="STRING" id="1141662.OOA_13182"/>
<evidence type="ECO:0000313" key="9">
    <source>
        <dbReference type="Proteomes" id="UP000009336"/>
    </source>
</evidence>
<dbReference type="Gene3D" id="2.60.450.10">
    <property type="entry name" value="Lipopolysaccharide (LPS) transport protein A like domain"/>
    <property type="match status" value="1"/>
</dbReference>
<dbReference type="AlphaFoldDB" id="K8WTU8"/>
<dbReference type="PATRIC" id="fig|1141662.3.peg.2678"/>
<organism evidence="8 9">
    <name type="scientific">Providencia burhodogranariea DSM 19968</name>
    <dbReference type="NCBI Taxonomy" id="1141662"/>
    <lineage>
        <taxon>Bacteria</taxon>
        <taxon>Pseudomonadati</taxon>
        <taxon>Pseudomonadota</taxon>
        <taxon>Gammaproteobacteria</taxon>
        <taxon>Enterobacterales</taxon>
        <taxon>Morganellaceae</taxon>
        <taxon>Providencia</taxon>
    </lineage>
</organism>
<dbReference type="NCBIfam" id="NF008142">
    <property type="entry name" value="PRK10893.1"/>
    <property type="match status" value="1"/>
</dbReference>
<accession>K8WTU8</accession>
<evidence type="ECO:0000256" key="6">
    <source>
        <dbReference type="HAMAP-Rule" id="MF_01915"/>
    </source>
</evidence>
<evidence type="ECO:0000256" key="3">
    <source>
        <dbReference type="ARBA" id="ARBA00022692"/>
    </source>
</evidence>
<dbReference type="GO" id="GO:0043165">
    <property type="term" value="P:Gram-negative-bacterium-type cell outer membrane assembly"/>
    <property type="evidence" value="ECO:0007669"/>
    <property type="project" value="UniProtKB-UniRule"/>
</dbReference>
<reference evidence="8 9" key="1">
    <citation type="journal article" date="2012" name="BMC Genomics">
        <title>Comparative genomics of bacteria in the genus Providencia isolated from wild Drosophila melanogaster.</title>
        <authorList>
            <person name="Galac M.R."/>
            <person name="Lazzaro B.P."/>
        </authorList>
    </citation>
    <scope>NUCLEOTIDE SEQUENCE [LARGE SCALE GENOMIC DNA]</scope>
    <source>
        <strain evidence="8 9">DSM 19968</strain>
    </source>
</reference>
<protein>
    <recommendedName>
        <fullName evidence="6 7">Lipopolysaccharide export system protein LptC</fullName>
    </recommendedName>
</protein>
<keyword evidence="2 6" id="KW-0997">Cell inner membrane</keyword>
<evidence type="ECO:0000256" key="5">
    <source>
        <dbReference type="ARBA" id="ARBA00023136"/>
    </source>
</evidence>
<dbReference type="GO" id="GO:0017089">
    <property type="term" value="F:glycolipid transfer activity"/>
    <property type="evidence" value="ECO:0007669"/>
    <property type="project" value="TreeGrafter"/>
</dbReference>
<evidence type="ECO:0000256" key="7">
    <source>
        <dbReference type="PIRNR" id="PIRNR028513"/>
    </source>
</evidence>
<dbReference type="EMBL" id="AKKL01000035">
    <property type="protein sequence ID" value="EKT59630.1"/>
    <property type="molecule type" value="Genomic_DNA"/>
</dbReference>
<comment type="caution">
    <text evidence="8">The sequence shown here is derived from an EMBL/GenBank/DDBJ whole genome shotgun (WGS) entry which is preliminary data.</text>
</comment>
<keyword evidence="1 6" id="KW-1003">Cell membrane</keyword>
<dbReference type="InterPro" id="IPR026265">
    <property type="entry name" value="LptC"/>
</dbReference>
<dbReference type="InterPro" id="IPR052363">
    <property type="entry name" value="LPS_export_LptC"/>
</dbReference>
<dbReference type="eggNOG" id="COG3117">
    <property type="taxonomic scope" value="Bacteria"/>
</dbReference>
<dbReference type="RefSeq" id="WP_008912630.1">
    <property type="nucleotide sequence ID" value="NZ_KB233223.1"/>
</dbReference>
<dbReference type="PANTHER" id="PTHR37481:SF1">
    <property type="entry name" value="LIPOPOLYSACCHARIDE EXPORT SYSTEM PROTEIN LPTC"/>
    <property type="match status" value="1"/>
</dbReference>
<dbReference type="PANTHER" id="PTHR37481">
    <property type="entry name" value="LIPOPOLYSACCHARIDE EXPORT SYSTEM PROTEIN LPTC"/>
    <property type="match status" value="1"/>
</dbReference>
<dbReference type="Proteomes" id="UP000009336">
    <property type="component" value="Unassembled WGS sequence"/>
</dbReference>
<dbReference type="GO" id="GO:0005886">
    <property type="term" value="C:plasma membrane"/>
    <property type="evidence" value="ECO:0007669"/>
    <property type="project" value="UniProtKB-SubCell"/>
</dbReference>
<dbReference type="GO" id="GO:0030288">
    <property type="term" value="C:outer membrane-bounded periplasmic space"/>
    <property type="evidence" value="ECO:0007669"/>
    <property type="project" value="TreeGrafter"/>
</dbReference>